<dbReference type="InterPro" id="IPR034870">
    <property type="entry name" value="TET_fam"/>
</dbReference>
<dbReference type="STRING" id="71139.A0A059CPU0"/>
<feature type="compositionally biased region" description="Basic and acidic residues" evidence="8">
    <location>
        <begin position="256"/>
        <end position="314"/>
    </location>
</feature>
<comment type="subcellular location">
    <subcellularLocation>
        <location evidence="1">Nucleus</location>
    </subcellularLocation>
</comment>
<dbReference type="PROSITE" id="PS01358">
    <property type="entry name" value="ZF_RANBP2_1"/>
    <property type="match status" value="1"/>
</dbReference>
<dbReference type="SUPFAM" id="SSF90209">
    <property type="entry name" value="Ran binding protein zinc finger-like"/>
    <property type="match status" value="1"/>
</dbReference>
<dbReference type="AlphaFoldDB" id="A0A059CPU0"/>
<keyword evidence="3 7" id="KW-0863">Zinc-finger</keyword>
<evidence type="ECO:0000259" key="9">
    <source>
        <dbReference type="PROSITE" id="PS50199"/>
    </source>
</evidence>
<evidence type="ECO:0000256" key="6">
    <source>
        <dbReference type="ARBA" id="ARBA00023242"/>
    </source>
</evidence>
<keyword evidence="4" id="KW-0862">Zinc</keyword>
<evidence type="ECO:0000256" key="8">
    <source>
        <dbReference type="SAM" id="MobiDB-lite"/>
    </source>
</evidence>
<dbReference type="PROSITE" id="PS50199">
    <property type="entry name" value="ZF_RANBP2_2"/>
    <property type="match status" value="1"/>
</dbReference>
<proteinExistence type="predicted"/>
<accession>A0A059CPU0</accession>
<feature type="compositionally biased region" description="Basic and acidic residues" evidence="8">
    <location>
        <begin position="92"/>
        <end position="121"/>
    </location>
</feature>
<dbReference type="SMART" id="SM00547">
    <property type="entry name" value="ZnF_RBZ"/>
    <property type="match status" value="1"/>
</dbReference>
<dbReference type="EMBL" id="KK198755">
    <property type="protein sequence ID" value="KCW79925.1"/>
    <property type="molecule type" value="Genomic_DNA"/>
</dbReference>
<dbReference type="KEGG" id="egr:104436742"/>
<sequence>MGSRDKDQPASRHQPLLSSLVVRPSSSSGDGAGGGGGGDGVAGGRGAAGNDYESGDDRRDPLPPYRSDRYADDAGFRIGAGSVSPARHRNAERRYSPDLDRPPRGREFLGRREPGRFRDSSPHYGRGRGGGRPYGGRGFDGPGLGPRPFRGEPVARNNPNVRPREGDWYCADPSCGNLNFARRDLCNNCNRPRTGHRGSPRRGYLAPSPPFTASRRFPGPPSHRSPPRSMNGYRSPPRSWVRDGPRDFGPGGLPPPRHEVGFSDDYIRREHVDYPEDDYRGRSRFDRPMPTDWAHRDRGRDSFVIEGKSFDRRPLSPPLHPPPLPASHDRWERDIRERSRSPIRGALPQKDYRRDLYLERGRDDRHGLGRGRIGDPY</sequence>
<feature type="region of interest" description="Disordered" evidence="8">
    <location>
        <begin position="1"/>
        <end position="168"/>
    </location>
</feature>
<feature type="compositionally biased region" description="Pro residues" evidence="8">
    <location>
        <begin position="315"/>
        <end position="325"/>
    </location>
</feature>
<feature type="compositionally biased region" description="Basic and acidic residues" evidence="8">
    <location>
        <begin position="327"/>
        <end position="340"/>
    </location>
</feature>
<keyword evidence="2" id="KW-0479">Metal-binding</keyword>
<feature type="compositionally biased region" description="Gly residues" evidence="8">
    <location>
        <begin position="30"/>
        <end position="47"/>
    </location>
</feature>
<dbReference type="Gramene" id="KCW79925">
    <property type="protein sequence ID" value="KCW79925"/>
    <property type="gene ID" value="EUGRSUZ_C01267"/>
</dbReference>
<dbReference type="OrthoDB" id="1878647at2759"/>
<feature type="domain" description="RanBP2-type" evidence="9">
    <location>
        <begin position="164"/>
        <end position="195"/>
    </location>
</feature>
<dbReference type="Gene3D" id="4.10.1060.10">
    <property type="entry name" value="Zinc finger, RanBP2-type"/>
    <property type="match status" value="1"/>
</dbReference>
<evidence type="ECO:0000256" key="2">
    <source>
        <dbReference type="ARBA" id="ARBA00022723"/>
    </source>
</evidence>
<feature type="compositionally biased region" description="Basic and acidic residues" evidence="8">
    <location>
        <begin position="350"/>
        <end position="367"/>
    </location>
</feature>
<evidence type="ECO:0000256" key="7">
    <source>
        <dbReference type="PROSITE-ProRule" id="PRU00322"/>
    </source>
</evidence>
<feature type="compositionally biased region" description="Basic and acidic residues" evidence="8">
    <location>
        <begin position="1"/>
        <end position="10"/>
    </location>
</feature>
<dbReference type="PANTHER" id="PTHR23238">
    <property type="entry name" value="RNA BINDING PROTEIN"/>
    <property type="match status" value="1"/>
</dbReference>
<feature type="compositionally biased region" description="Basic and acidic residues" evidence="8">
    <location>
        <begin position="55"/>
        <end position="75"/>
    </location>
</feature>
<evidence type="ECO:0000313" key="10">
    <source>
        <dbReference type="EMBL" id="KCW79925.1"/>
    </source>
</evidence>
<organism evidence="10">
    <name type="scientific">Eucalyptus grandis</name>
    <name type="common">Flooded gum</name>
    <dbReference type="NCBI Taxonomy" id="71139"/>
    <lineage>
        <taxon>Eukaryota</taxon>
        <taxon>Viridiplantae</taxon>
        <taxon>Streptophyta</taxon>
        <taxon>Embryophyta</taxon>
        <taxon>Tracheophyta</taxon>
        <taxon>Spermatophyta</taxon>
        <taxon>Magnoliopsida</taxon>
        <taxon>eudicotyledons</taxon>
        <taxon>Gunneridae</taxon>
        <taxon>Pentapetalae</taxon>
        <taxon>rosids</taxon>
        <taxon>malvids</taxon>
        <taxon>Myrtales</taxon>
        <taxon>Myrtaceae</taxon>
        <taxon>Myrtoideae</taxon>
        <taxon>Eucalypteae</taxon>
        <taxon>Eucalyptus</taxon>
    </lineage>
</organism>
<gene>
    <name evidence="10" type="ORF">EUGRSUZ_C01267</name>
</gene>
<reference evidence="10" key="1">
    <citation type="submission" date="2013-07" db="EMBL/GenBank/DDBJ databases">
        <title>The genome of Eucalyptus grandis.</title>
        <authorList>
            <person name="Schmutz J."/>
            <person name="Hayes R."/>
            <person name="Myburg A."/>
            <person name="Tuskan G."/>
            <person name="Grattapaglia D."/>
            <person name="Rokhsar D.S."/>
        </authorList>
    </citation>
    <scope>NUCLEOTIDE SEQUENCE</scope>
    <source>
        <tissue evidence="10">Leaf extractions</tissue>
    </source>
</reference>
<evidence type="ECO:0000256" key="5">
    <source>
        <dbReference type="ARBA" id="ARBA00022884"/>
    </source>
</evidence>
<feature type="compositionally biased region" description="Low complexity" evidence="8">
    <location>
        <begin position="15"/>
        <end position="29"/>
    </location>
</feature>
<name>A0A059CPU0_EUCGR</name>
<evidence type="ECO:0000256" key="3">
    <source>
        <dbReference type="ARBA" id="ARBA00022771"/>
    </source>
</evidence>
<dbReference type="GO" id="GO:0006355">
    <property type="term" value="P:regulation of DNA-templated transcription"/>
    <property type="evidence" value="ECO:0007669"/>
    <property type="project" value="InterPro"/>
</dbReference>
<dbReference type="InterPro" id="IPR001876">
    <property type="entry name" value="Znf_RanBP2"/>
</dbReference>
<feature type="compositionally biased region" description="Gly residues" evidence="8">
    <location>
        <begin position="127"/>
        <end position="144"/>
    </location>
</feature>
<dbReference type="InterPro" id="IPR036443">
    <property type="entry name" value="Znf_RanBP2_sf"/>
</dbReference>
<dbReference type="GO" id="GO:0003712">
    <property type="term" value="F:transcription coregulator activity"/>
    <property type="evidence" value="ECO:0000318"/>
    <property type="project" value="GO_Central"/>
</dbReference>
<dbReference type="OMA" id="FQPPRHP"/>
<feature type="region of interest" description="Disordered" evidence="8">
    <location>
        <begin position="186"/>
        <end position="377"/>
    </location>
</feature>
<dbReference type="GO" id="GO:0003723">
    <property type="term" value="F:RNA binding"/>
    <property type="evidence" value="ECO:0000318"/>
    <property type="project" value="GO_Central"/>
</dbReference>
<evidence type="ECO:0000256" key="1">
    <source>
        <dbReference type="ARBA" id="ARBA00004123"/>
    </source>
</evidence>
<dbReference type="FunFam" id="4.10.1060.10:FF:000017">
    <property type="entry name" value="FUS RNA-binding protein"/>
    <property type="match status" value="1"/>
</dbReference>
<dbReference type="GO" id="GO:0005634">
    <property type="term" value="C:nucleus"/>
    <property type="evidence" value="ECO:0000318"/>
    <property type="project" value="GO_Central"/>
</dbReference>
<evidence type="ECO:0000256" key="4">
    <source>
        <dbReference type="ARBA" id="ARBA00022833"/>
    </source>
</evidence>
<dbReference type="eggNOG" id="ENOG502QS08">
    <property type="taxonomic scope" value="Eukaryota"/>
</dbReference>
<dbReference type="GO" id="GO:0008270">
    <property type="term" value="F:zinc ion binding"/>
    <property type="evidence" value="ECO:0007669"/>
    <property type="project" value="UniProtKB-KW"/>
</dbReference>
<keyword evidence="5" id="KW-0694">RNA-binding</keyword>
<dbReference type="InParanoid" id="A0A059CPU0"/>
<protein>
    <recommendedName>
        <fullName evidence="9">RanBP2-type domain-containing protein</fullName>
    </recommendedName>
</protein>
<keyword evidence="6" id="KW-0539">Nucleus</keyword>
<dbReference type="FunCoup" id="A0A059CPU0">
    <property type="interactions" value="914"/>
</dbReference>